<comment type="caution">
    <text evidence="1">The sequence shown here is derived from an EMBL/GenBank/DDBJ whole genome shotgun (WGS) entry which is preliminary data.</text>
</comment>
<dbReference type="AlphaFoldDB" id="A0A0V0YQQ5"/>
<gene>
    <name evidence="1" type="ORF">T12_16508</name>
</gene>
<name>A0A0V0YQQ5_9BILA</name>
<dbReference type="Proteomes" id="UP000054783">
    <property type="component" value="Unassembled WGS sequence"/>
</dbReference>
<keyword evidence="2" id="KW-1185">Reference proteome</keyword>
<evidence type="ECO:0000313" key="2">
    <source>
        <dbReference type="Proteomes" id="UP000054783"/>
    </source>
</evidence>
<accession>A0A0V0YQQ5</accession>
<organism evidence="1 2">
    <name type="scientific">Trichinella patagoniensis</name>
    <dbReference type="NCBI Taxonomy" id="990121"/>
    <lineage>
        <taxon>Eukaryota</taxon>
        <taxon>Metazoa</taxon>
        <taxon>Ecdysozoa</taxon>
        <taxon>Nematoda</taxon>
        <taxon>Enoplea</taxon>
        <taxon>Dorylaimia</taxon>
        <taxon>Trichinellida</taxon>
        <taxon>Trichinellidae</taxon>
        <taxon>Trichinella</taxon>
    </lineage>
</organism>
<evidence type="ECO:0000313" key="1">
    <source>
        <dbReference type="EMBL" id="KRY02665.1"/>
    </source>
</evidence>
<dbReference type="PROSITE" id="PS51257">
    <property type="entry name" value="PROKAR_LIPOPROTEIN"/>
    <property type="match status" value="1"/>
</dbReference>
<reference evidence="1 2" key="1">
    <citation type="submission" date="2015-01" db="EMBL/GenBank/DDBJ databases">
        <title>Evolution of Trichinella species and genotypes.</title>
        <authorList>
            <person name="Korhonen P.K."/>
            <person name="Edoardo P."/>
            <person name="Giuseppe L.R."/>
            <person name="Gasser R.B."/>
        </authorList>
    </citation>
    <scope>NUCLEOTIDE SEQUENCE [LARGE SCALE GENOMIC DNA]</scope>
    <source>
        <strain evidence="1">ISS2496</strain>
    </source>
</reference>
<protein>
    <submittedName>
        <fullName evidence="1">Uncharacterized protein</fullName>
    </submittedName>
</protein>
<proteinExistence type="predicted"/>
<sequence length="35" mass="4007">MLRKAANEIPVHFTLFCSNSFISCCCDEFYSLSQT</sequence>
<dbReference type="EMBL" id="JYDQ01003586">
    <property type="protein sequence ID" value="KRY02665.1"/>
    <property type="molecule type" value="Genomic_DNA"/>
</dbReference>